<dbReference type="Pfam" id="PF25954">
    <property type="entry name" value="Beta-barrel_RND_2"/>
    <property type="match status" value="1"/>
</dbReference>
<feature type="region of interest" description="Disordered" evidence="2">
    <location>
        <begin position="108"/>
        <end position="129"/>
    </location>
</feature>
<dbReference type="InterPro" id="IPR050739">
    <property type="entry name" value="MFP"/>
</dbReference>
<dbReference type="SUPFAM" id="SSF111369">
    <property type="entry name" value="HlyD-like secretion proteins"/>
    <property type="match status" value="3"/>
</dbReference>
<dbReference type="Pfam" id="PF25917">
    <property type="entry name" value="BSH_RND"/>
    <property type="match status" value="1"/>
</dbReference>
<dbReference type="Gene3D" id="2.40.30.170">
    <property type="match status" value="1"/>
</dbReference>
<evidence type="ECO:0000256" key="1">
    <source>
        <dbReference type="SAM" id="Coils"/>
    </source>
</evidence>
<evidence type="ECO:0000313" key="7">
    <source>
        <dbReference type="Proteomes" id="UP000241444"/>
    </source>
</evidence>
<dbReference type="OrthoDB" id="9811754at2"/>
<evidence type="ECO:0000313" key="6">
    <source>
        <dbReference type="EMBL" id="PSH69959.1"/>
    </source>
</evidence>
<accession>A0A2P7BTZ3</accession>
<dbReference type="GO" id="GO:0055085">
    <property type="term" value="P:transmembrane transport"/>
    <property type="evidence" value="ECO:0007669"/>
    <property type="project" value="InterPro"/>
</dbReference>
<dbReference type="PANTHER" id="PTHR30386:SF24">
    <property type="entry name" value="MULTIDRUG RESISTANCE EFFLUX PUMP"/>
    <property type="match status" value="1"/>
</dbReference>
<dbReference type="InterPro" id="IPR058792">
    <property type="entry name" value="Beta-barrel_RND_2"/>
</dbReference>
<keyword evidence="1" id="KW-0175">Coiled coil</keyword>
<feature type="transmembrane region" description="Helical" evidence="3">
    <location>
        <begin position="9"/>
        <end position="28"/>
    </location>
</feature>
<feature type="domain" description="CusB-like beta-barrel" evidence="5">
    <location>
        <begin position="249"/>
        <end position="292"/>
    </location>
</feature>
<sequence length="346" mass="37082">MSRYLHQSATLIAIAVGIAGLVLVLYAWRLPPFESNVESTENAYVKGYVTLISPQLSGYIVEVPVQDYNHISKGQLLARIDDRIFAQKLDQARATLASEQAALANSTQQQRAAEARIGSSQAQHDSATAGLKRAQANWARIEPLARQGVMTKSDAEQSQTTLEQAQSSVTQAQAALEVSRQDLETIKVSRGSLEAAVAGAQAAVELAQIDLANTRIVAPRDGTLGEVGVKLGQYVSAGTQLMAIVPPDVWVIANFKETQLSNIALGQRVNFTVDALDHKSLTGHVERFSPAAGSEFSVLRPDNATGNFTKVAQRISVRIAVDPDQELAKQLSPGMSVVVRTQSEGA</sequence>
<name>A0A2P7BTZ3_9HYPH</name>
<comment type="caution">
    <text evidence="6">The sequence shown here is derived from an EMBL/GenBank/DDBJ whole genome shotgun (WGS) entry which is preliminary data.</text>
</comment>
<reference evidence="7" key="1">
    <citation type="submission" date="2017-11" db="EMBL/GenBank/DDBJ databases">
        <authorList>
            <person name="Kuznetsova I."/>
            <person name="Sazanova A."/>
            <person name="Chirak E."/>
            <person name="Safronova V."/>
            <person name="Willems A."/>
        </authorList>
    </citation>
    <scope>NUCLEOTIDE SEQUENCE [LARGE SCALE GENOMIC DNA]</scope>
    <source>
        <strain evidence="7">STM 196</strain>
    </source>
</reference>
<evidence type="ECO:0000256" key="2">
    <source>
        <dbReference type="SAM" id="MobiDB-lite"/>
    </source>
</evidence>
<protein>
    <submittedName>
        <fullName evidence="6">Hemolysin secretion protein D</fullName>
    </submittedName>
</protein>
<dbReference type="InterPro" id="IPR058625">
    <property type="entry name" value="MdtA-like_BSH"/>
</dbReference>
<organism evidence="6 7">
    <name type="scientific">Phyllobacterium brassicacearum</name>
    <dbReference type="NCBI Taxonomy" id="314235"/>
    <lineage>
        <taxon>Bacteria</taxon>
        <taxon>Pseudomonadati</taxon>
        <taxon>Pseudomonadota</taxon>
        <taxon>Alphaproteobacteria</taxon>
        <taxon>Hyphomicrobiales</taxon>
        <taxon>Phyllobacteriaceae</taxon>
        <taxon>Phyllobacterium</taxon>
    </lineage>
</organism>
<keyword evidence="3" id="KW-0472">Membrane</keyword>
<evidence type="ECO:0000259" key="5">
    <source>
        <dbReference type="Pfam" id="PF25954"/>
    </source>
</evidence>
<evidence type="ECO:0000259" key="4">
    <source>
        <dbReference type="Pfam" id="PF25917"/>
    </source>
</evidence>
<dbReference type="RefSeq" id="WP_106710260.1">
    <property type="nucleotide sequence ID" value="NZ_PGGO01000003.1"/>
</dbReference>
<dbReference type="Gene3D" id="1.10.287.470">
    <property type="entry name" value="Helix hairpin bin"/>
    <property type="match status" value="2"/>
</dbReference>
<proteinExistence type="predicted"/>
<dbReference type="Gene3D" id="2.40.50.100">
    <property type="match status" value="1"/>
</dbReference>
<gene>
    <name evidence="6" type="ORF">CU102_06845</name>
</gene>
<keyword evidence="3" id="KW-1133">Transmembrane helix</keyword>
<dbReference type="PANTHER" id="PTHR30386">
    <property type="entry name" value="MEMBRANE FUSION SUBUNIT OF EMRAB-TOLC MULTIDRUG EFFLUX PUMP"/>
    <property type="match status" value="1"/>
</dbReference>
<feature type="coiled-coil region" evidence="1">
    <location>
        <begin position="155"/>
        <end position="182"/>
    </location>
</feature>
<dbReference type="AlphaFoldDB" id="A0A2P7BTZ3"/>
<dbReference type="EMBL" id="PGGO01000003">
    <property type="protein sequence ID" value="PSH69959.1"/>
    <property type="molecule type" value="Genomic_DNA"/>
</dbReference>
<evidence type="ECO:0000256" key="3">
    <source>
        <dbReference type="SAM" id="Phobius"/>
    </source>
</evidence>
<keyword evidence="3" id="KW-0812">Transmembrane</keyword>
<keyword evidence="7" id="KW-1185">Reference proteome</keyword>
<feature type="domain" description="Multidrug resistance protein MdtA-like barrel-sandwich hybrid" evidence="4">
    <location>
        <begin position="52"/>
        <end position="245"/>
    </location>
</feature>
<dbReference type="Proteomes" id="UP000241444">
    <property type="component" value="Unassembled WGS sequence"/>
</dbReference>